<dbReference type="InterPro" id="IPR014043">
    <property type="entry name" value="Acyl_transferase_dom"/>
</dbReference>
<feature type="compositionally biased region" description="Polar residues" evidence="4">
    <location>
        <begin position="1831"/>
        <end position="1844"/>
    </location>
</feature>
<reference evidence="8" key="1">
    <citation type="journal article" date="2015" name="Genome">
        <title>Whole Genome Sequence of the Non-Microcystin-Producing Microcystis aeruginosa Strain NIES-44.</title>
        <authorList>
            <person name="Okano K."/>
            <person name="Miyata N."/>
            <person name="Ozaki Y."/>
        </authorList>
    </citation>
    <scope>NUCLEOTIDE SEQUENCE [LARGE SCALE GENOMIC DNA]</scope>
    <source>
        <strain evidence="8">NIES-44</strain>
    </source>
</reference>
<keyword evidence="2" id="KW-0597">Phosphoprotein</keyword>
<dbReference type="Pfam" id="PF03060">
    <property type="entry name" value="NMO"/>
    <property type="match status" value="1"/>
</dbReference>
<dbReference type="PROSITE" id="PS52004">
    <property type="entry name" value="KS3_2"/>
    <property type="match status" value="1"/>
</dbReference>
<dbReference type="PROSITE" id="PS00606">
    <property type="entry name" value="KS3_1"/>
    <property type="match status" value="1"/>
</dbReference>
<dbReference type="InterPro" id="IPR036736">
    <property type="entry name" value="ACP-like_sf"/>
</dbReference>
<gene>
    <name evidence="7" type="ORF">N44_00284</name>
</gene>
<dbReference type="InterPro" id="IPR013785">
    <property type="entry name" value="Aldolase_TIM"/>
</dbReference>
<keyword evidence="1" id="KW-0596">Phosphopantetheine</keyword>
<feature type="domain" description="Carrier" evidence="5">
    <location>
        <begin position="1873"/>
        <end position="1957"/>
    </location>
</feature>
<evidence type="ECO:0000259" key="5">
    <source>
        <dbReference type="PROSITE" id="PS50075"/>
    </source>
</evidence>
<dbReference type="Pfam" id="PF00109">
    <property type="entry name" value="ketoacyl-synt"/>
    <property type="match status" value="1"/>
</dbReference>
<protein>
    <submittedName>
        <fullName evidence="7">Omega-3 polyunsaturated fatty acid synthase subunit, PfaA</fullName>
    </submittedName>
</protein>
<feature type="region of interest" description="Disordered" evidence="4">
    <location>
        <begin position="1785"/>
        <end position="1862"/>
    </location>
</feature>
<dbReference type="GO" id="GO:0004315">
    <property type="term" value="F:3-oxoacyl-[acyl-carrier-protein] synthase activity"/>
    <property type="evidence" value="ECO:0007669"/>
    <property type="project" value="InterPro"/>
</dbReference>
<dbReference type="SMART" id="SM00827">
    <property type="entry name" value="PKS_AT"/>
    <property type="match status" value="1"/>
</dbReference>
<dbReference type="InterPro" id="IPR018201">
    <property type="entry name" value="Ketoacyl_synth_AS"/>
</dbReference>
<keyword evidence="3" id="KW-0808">Transferase</keyword>
<dbReference type="SUPFAM" id="SSF53901">
    <property type="entry name" value="Thiolase-like"/>
    <property type="match status" value="1"/>
</dbReference>
<dbReference type="InterPro" id="IPR016036">
    <property type="entry name" value="Malonyl_transacylase_ACP-bd"/>
</dbReference>
<dbReference type="InterPro" id="IPR052568">
    <property type="entry name" value="PKS-FAS_Synthase"/>
</dbReference>
<dbReference type="SUPFAM" id="SSF47336">
    <property type="entry name" value="ACP-like"/>
    <property type="match status" value="1"/>
</dbReference>
<evidence type="ECO:0000256" key="1">
    <source>
        <dbReference type="ARBA" id="ARBA00022450"/>
    </source>
</evidence>
<accession>A0A0A1VRT6</accession>
<feature type="domain" description="Ketosynthase family 3 (KS3)" evidence="6">
    <location>
        <begin position="697"/>
        <end position="1140"/>
    </location>
</feature>
<dbReference type="Pfam" id="PF00698">
    <property type="entry name" value="Acyl_transf_1"/>
    <property type="match status" value="1"/>
</dbReference>
<evidence type="ECO:0000256" key="4">
    <source>
        <dbReference type="SAM" id="MobiDB-lite"/>
    </source>
</evidence>
<name>A0A0A1VRT6_MICAE</name>
<evidence type="ECO:0000313" key="7">
    <source>
        <dbReference type="EMBL" id="GAL91996.1"/>
    </source>
</evidence>
<dbReference type="PANTHER" id="PTHR43074">
    <property type="entry name" value="OMEGA-3 POLYUNSATURATED FATTY ACID SYNTHASE PFAB-RELATED"/>
    <property type="match status" value="1"/>
</dbReference>
<dbReference type="Gene3D" id="3.40.366.10">
    <property type="entry name" value="Malonyl-Coenzyme A Acyl Carrier Protein, domain 2"/>
    <property type="match status" value="1"/>
</dbReference>
<dbReference type="InterPro" id="IPR001227">
    <property type="entry name" value="Ac_transferase_dom_sf"/>
</dbReference>
<dbReference type="InterPro" id="IPR016039">
    <property type="entry name" value="Thiolase-like"/>
</dbReference>
<dbReference type="GO" id="GO:0006633">
    <property type="term" value="P:fatty acid biosynthetic process"/>
    <property type="evidence" value="ECO:0007669"/>
    <property type="project" value="InterPro"/>
</dbReference>
<organism evidence="7 8">
    <name type="scientific">Microcystis aeruginosa NIES-44</name>
    <dbReference type="NCBI Taxonomy" id="449439"/>
    <lineage>
        <taxon>Bacteria</taxon>
        <taxon>Bacillati</taxon>
        <taxon>Cyanobacteriota</taxon>
        <taxon>Cyanophyceae</taxon>
        <taxon>Oscillatoriophycideae</taxon>
        <taxon>Chroococcales</taxon>
        <taxon>Microcystaceae</taxon>
        <taxon>Microcystis</taxon>
    </lineage>
</organism>
<dbReference type="Gene3D" id="3.20.20.70">
    <property type="entry name" value="Aldolase class I"/>
    <property type="match status" value="2"/>
</dbReference>
<feature type="region of interest" description="Disordered" evidence="4">
    <location>
        <begin position="1649"/>
        <end position="1709"/>
    </location>
</feature>
<dbReference type="Gene3D" id="1.10.1200.10">
    <property type="entry name" value="ACP-like"/>
    <property type="match status" value="1"/>
</dbReference>
<dbReference type="PROSITE" id="PS50075">
    <property type="entry name" value="CARRIER"/>
    <property type="match status" value="1"/>
</dbReference>
<evidence type="ECO:0000256" key="3">
    <source>
        <dbReference type="ARBA" id="ARBA00022679"/>
    </source>
</evidence>
<feature type="compositionally biased region" description="Polar residues" evidence="4">
    <location>
        <begin position="1689"/>
        <end position="1704"/>
    </location>
</feature>
<dbReference type="EMBL" id="BBPA01000017">
    <property type="protein sequence ID" value="GAL91996.1"/>
    <property type="molecule type" value="Genomic_DNA"/>
</dbReference>
<dbReference type="SUPFAM" id="SSF55048">
    <property type="entry name" value="Probable ACP-binding domain of malonyl-CoA ACP transacylase"/>
    <property type="match status" value="1"/>
</dbReference>
<dbReference type="InterPro" id="IPR009081">
    <property type="entry name" value="PP-bd_ACP"/>
</dbReference>
<evidence type="ECO:0000259" key="6">
    <source>
        <dbReference type="PROSITE" id="PS52004"/>
    </source>
</evidence>
<comment type="caution">
    <text evidence="7">The sequence shown here is derived from an EMBL/GenBank/DDBJ whole genome shotgun (WGS) entry which is preliminary data.</text>
</comment>
<dbReference type="Gene3D" id="3.40.47.10">
    <property type="match status" value="1"/>
</dbReference>
<sequence>MMDKFNCFSLSPIELEHPGLAIASIRAGGIGILDREFCQPENLERAISNLEQVLALKNAPRAAGLRLNLTQIEQSSQLLARLELESHWLILSGWQEATAETLREKLQLLSGENRLILLEITDANQLPLLSSLFPFLAGLVAKGQESGGWVGEDPAFILTQKLLKTSSLPIYVQGGIGIHTASACRAAGAAGVVLDDQLWLMPESPLPGEWQEYLRYLNGQEASAIGERLGRACRVLSRPGFAAVAKLQEMAGQIEIQEEASVSGQIWRQRATSLIGWANPATQAWPMGQASGLAADFRKRYQTTGKFVQALLKGSQEQVQTAQELKPLQAETPLAVSHGTKYPIVQGPMTRVSDTAEFAHAVARSGGLPLLALALMRGKQVGELLQKTQALLGELPWGIGILGFVPQAIREEQLQEVQKIKPPFALIAGGRPDQAARLEAQGIATYLHVPVPALLKMFLEQGARRFIFEGRECGGHVGPLSSFVLWESMIATLLEKVPAGAEQQIHAIFAGGIHDALSAAMISAMATPLAVRGMKIGVLMGSAYLFTEEAVACGAILPEFQAQALSCQSTINLETGPGHASRCAVTPFAREFYDTRRQMAARGSSAEEIKNVLEDLTLGRLRIATKGLRRNETGQIVSVNQEQQVSEGMYMIGQVATMRHQVISVSSLHQEVAEGSGQLLTSLSPAGEEKVPAPTRPSDIAIVGMATLVPKADAPETFWKNILSRVKAIGEIPAHRWDWRLYYDADPQTRDKVYSKWGGFIDEVPFDPLRFGIPPVSLKSIEPLQLLTLEAVRRALEDAGYGGGDFDRERTSVILGAGGGIGDLGGQYAARAEVPRVVENPSPQIWDRLPEWTEETFPGLLLNVAAGRVANRFNCGGSNFTVDAACASSLAAIDLAVTELETGRSNLCIAGGIDTGQSPFAYFCFSKTHALSAQGQPRSFDKAADGIVISEGIAIVVLKRLADAERDGDRIYAVIKAVAGSSDGKALGLTAPLPAGQKRALQRAYDKAGFSPASLGLYEAHGTGTVAGDRAELETITSSLQASGAGQKSCAIGSIKTLLGHTKSAAGVVGLMKVALSLHHQVLPAHFGVDTPLDPIVEPESPVYLLKDNHPWLTNPNQPRRGAVSAFGFGGTNFHAILEEYGGAVQRPAVGGDNWPWELVILAAENRQELLPKVRSLLTALQGGAKPRLGDLAYSCALTATNHLGRGATLAIVTSNLSELVASLSSALSYLAGDSASPLPPEIQFSEGHTPTGTKALTAFLFPGQGAQYPGMAREVALYRQEMRQALEFADSHLGHRFPKLLSQYIYPPSAYSEAAEISNEQQLKQTQVAQPALGAVESGYLALLAKLGIKADLAAGHSYGEYTALYAAGVLSQAQFLNLSALRGQIMSQACQGVEGAMAAVQITREELAQYLDSFPGVVVANHNAPLQSVISGPQAAIEQAINSLNADGITARKLPVAGAFHSPLLAEVQEELTRQLNSGCFESPQFPVYANATALPYPSDADGIRGQLSQQALRPVEFVSQIQALYEAGARTFIEVGPKSILTKFVGQILGDKEHTCVSLDGQGGGLRGFLLGLGTLITRGLEVQLLSLFVGRQVQQLQLSRLAELTSPSQLAPTTWLVNGGGVRSLGATNSYSGKLPPLSLATSILGRQDKKGQNGNTEAKPDSGIERFEPVKPPSPAPHAHSPSQLTGLNPIVPTNSNPQPKIERTMSEQNFPPLSQPATPQTYSTSQEPSVAGSVALQAYQAYQQTMRQFLTLQEKVMLQFLQASQVEGMTPSRLVAMPERSRPAAQPVLSLGSNGGGSANLSPASPPVPPRISPPPSRPAAPPQISVSPTSVSPTIEQQEPVLKPQPAAASPNLPTPADAVVPSVLLERESVTKTLLQLVSERTGYPIDMLGLDQDLEAELGIDSIKRVEILGAIQKSLPAAVAEGMQSQMENLTKVKSLNGIVQQVLSLSPSGTVEPENSLGKF</sequence>
<dbReference type="InterPro" id="IPR020841">
    <property type="entry name" value="PKS_Beta-ketoAc_synthase_dom"/>
</dbReference>
<dbReference type="Proteomes" id="UP000030321">
    <property type="component" value="Unassembled WGS sequence"/>
</dbReference>
<proteinExistence type="predicted"/>
<dbReference type="Pfam" id="PF02801">
    <property type="entry name" value="Ketoacyl-synt_C"/>
    <property type="match status" value="1"/>
</dbReference>
<feature type="compositionally biased region" description="Pro residues" evidence="4">
    <location>
        <begin position="1810"/>
        <end position="1828"/>
    </location>
</feature>
<dbReference type="SMART" id="SM00825">
    <property type="entry name" value="PKS_KS"/>
    <property type="match status" value="1"/>
</dbReference>
<dbReference type="SUPFAM" id="SSF52151">
    <property type="entry name" value="FabD/lysophospholipase-like"/>
    <property type="match status" value="1"/>
</dbReference>
<dbReference type="InterPro" id="IPR014031">
    <property type="entry name" value="Ketoacyl_synth_C"/>
</dbReference>
<dbReference type="InterPro" id="IPR016035">
    <property type="entry name" value="Acyl_Trfase/lysoPLipase"/>
</dbReference>
<dbReference type="PANTHER" id="PTHR43074:SF1">
    <property type="entry name" value="BETA-KETOACYL SYNTHASE FAMILY PROTEIN-RELATED"/>
    <property type="match status" value="1"/>
</dbReference>
<dbReference type="Pfam" id="PF00550">
    <property type="entry name" value="PP-binding"/>
    <property type="match status" value="1"/>
</dbReference>
<evidence type="ECO:0000313" key="8">
    <source>
        <dbReference type="Proteomes" id="UP000030321"/>
    </source>
</evidence>
<dbReference type="CDD" id="cd00833">
    <property type="entry name" value="PKS"/>
    <property type="match status" value="1"/>
</dbReference>
<evidence type="ECO:0000256" key="2">
    <source>
        <dbReference type="ARBA" id="ARBA00022553"/>
    </source>
</evidence>
<dbReference type="SUPFAM" id="SSF51412">
    <property type="entry name" value="Inosine monophosphate dehydrogenase (IMPDH)"/>
    <property type="match status" value="2"/>
</dbReference>
<feature type="compositionally biased region" description="Basic and acidic residues" evidence="4">
    <location>
        <begin position="1663"/>
        <end position="1674"/>
    </location>
</feature>
<dbReference type="InterPro" id="IPR014030">
    <property type="entry name" value="Ketoacyl_synth_N"/>
</dbReference>